<dbReference type="PANTHER" id="PTHR30036:SF7">
    <property type="entry name" value="ABC TRANSPORTER PERIPLASMIC-BINDING PROTEIN YPHF"/>
    <property type="match status" value="1"/>
</dbReference>
<gene>
    <name evidence="4" type="ORF">A9Q84_00495</name>
</gene>
<dbReference type="GO" id="GO:0030246">
    <property type="term" value="F:carbohydrate binding"/>
    <property type="evidence" value="ECO:0007669"/>
    <property type="project" value="TreeGrafter"/>
</dbReference>
<sequence>MKKLNLIMALLVLFGCTKKAEVGNAKELLKDVKKKYKIVTIVKIDGIAWFARMREGVHQFANETGHTATLTGPTEAKAELQIAHIEQAIKDGADAIAVVPFNVEALEPVLKKAREKGIVVIAHEASNMKNADYIIEAFQNIEYGSHLMDHLAKLMNYKGKYIGFVGSKDSRTHMEWQLGAEIRQREKYPNISREGDYIESKDNHSIAYTQTVKALKKNRKINGILGSPMSTAPGAGLAIEELGLKDKVSIVSTSLVTACSRYLESGSVDLISFWDPSKVGYIMNLMAVMALEKMEFKNGMNFRVDGYTNVQIDKRKKNLFYGAGWTDVTKKNMHEYTF</sequence>
<dbReference type="PROSITE" id="PS51257">
    <property type="entry name" value="PROKAR_LIPOPROTEIN"/>
    <property type="match status" value="1"/>
</dbReference>
<dbReference type="InterPro" id="IPR050555">
    <property type="entry name" value="Bact_Solute-Bind_Prot2"/>
</dbReference>
<dbReference type="SUPFAM" id="SSF53822">
    <property type="entry name" value="Periplasmic binding protein-like I"/>
    <property type="match status" value="1"/>
</dbReference>
<dbReference type="InterPro" id="IPR028082">
    <property type="entry name" value="Peripla_BP_I"/>
</dbReference>
<proteinExistence type="inferred from homology"/>
<name>A0A1Y5FBF6_9BACT</name>
<evidence type="ECO:0000259" key="3">
    <source>
        <dbReference type="Pfam" id="PF13407"/>
    </source>
</evidence>
<evidence type="ECO:0000256" key="2">
    <source>
        <dbReference type="ARBA" id="ARBA00007639"/>
    </source>
</evidence>
<accession>A0A1Y5FBF6</accession>
<reference evidence="5" key="1">
    <citation type="journal article" date="2017" name="Proc. Natl. Acad. Sci. U.S.A.">
        <title>Simulation of Deepwater Horizon oil plume reveals substrate specialization within a complex community of hydrocarbon-degraders.</title>
        <authorList>
            <person name="Hu P."/>
            <person name="Dubinsky E.A."/>
            <person name="Probst A.J."/>
            <person name="Wang J."/>
            <person name="Sieber C.M.K."/>
            <person name="Tom L.M."/>
            <person name="Gardinali P."/>
            <person name="Banfield J.F."/>
            <person name="Atlas R.M."/>
            <person name="Andersen G.L."/>
        </authorList>
    </citation>
    <scope>NUCLEOTIDE SEQUENCE [LARGE SCALE GENOMIC DNA]</scope>
</reference>
<protein>
    <recommendedName>
        <fullName evidence="3">Periplasmic binding protein domain-containing protein</fullName>
    </recommendedName>
</protein>
<comment type="subcellular location">
    <subcellularLocation>
        <location evidence="1">Cell envelope</location>
    </subcellularLocation>
</comment>
<comment type="similarity">
    <text evidence="2">Belongs to the bacterial solute-binding protein 2 family.</text>
</comment>
<organism evidence="4 5">
    <name type="scientific">Halobacteriovorax marinus</name>
    <dbReference type="NCBI Taxonomy" id="97084"/>
    <lineage>
        <taxon>Bacteria</taxon>
        <taxon>Pseudomonadati</taxon>
        <taxon>Bdellovibrionota</taxon>
        <taxon>Bacteriovoracia</taxon>
        <taxon>Bacteriovoracales</taxon>
        <taxon>Halobacteriovoraceae</taxon>
        <taxon>Halobacteriovorax</taxon>
    </lineage>
</organism>
<feature type="domain" description="Periplasmic binding protein" evidence="3">
    <location>
        <begin position="38"/>
        <end position="292"/>
    </location>
</feature>
<evidence type="ECO:0000313" key="4">
    <source>
        <dbReference type="EMBL" id="OUR99531.1"/>
    </source>
</evidence>
<dbReference type="Proteomes" id="UP000196531">
    <property type="component" value="Unassembled WGS sequence"/>
</dbReference>
<dbReference type="Pfam" id="PF13407">
    <property type="entry name" value="Peripla_BP_4"/>
    <property type="match status" value="1"/>
</dbReference>
<comment type="caution">
    <text evidence="4">The sequence shown here is derived from an EMBL/GenBank/DDBJ whole genome shotgun (WGS) entry which is preliminary data.</text>
</comment>
<dbReference type="Gene3D" id="3.40.50.2300">
    <property type="match status" value="2"/>
</dbReference>
<dbReference type="InterPro" id="IPR025997">
    <property type="entry name" value="SBP_2_dom"/>
</dbReference>
<dbReference type="EMBL" id="MAAO01000002">
    <property type="protein sequence ID" value="OUR99531.1"/>
    <property type="molecule type" value="Genomic_DNA"/>
</dbReference>
<dbReference type="GO" id="GO:0030288">
    <property type="term" value="C:outer membrane-bounded periplasmic space"/>
    <property type="evidence" value="ECO:0007669"/>
    <property type="project" value="TreeGrafter"/>
</dbReference>
<evidence type="ECO:0000256" key="1">
    <source>
        <dbReference type="ARBA" id="ARBA00004196"/>
    </source>
</evidence>
<dbReference type="AlphaFoldDB" id="A0A1Y5FBF6"/>
<evidence type="ECO:0000313" key="5">
    <source>
        <dbReference type="Proteomes" id="UP000196531"/>
    </source>
</evidence>
<dbReference type="PANTHER" id="PTHR30036">
    <property type="entry name" value="D-XYLOSE-BINDING PERIPLASMIC PROTEIN"/>
    <property type="match status" value="1"/>
</dbReference>